<feature type="coiled-coil region" evidence="9">
    <location>
        <begin position="261"/>
        <end position="295"/>
    </location>
</feature>
<dbReference type="Proteomes" id="UP001153712">
    <property type="component" value="Chromosome 3"/>
</dbReference>
<keyword evidence="4" id="KW-0509">mRNA transport</keyword>
<evidence type="ECO:0000259" key="11">
    <source>
        <dbReference type="Pfam" id="PF05064"/>
    </source>
</evidence>
<dbReference type="GO" id="GO:0006606">
    <property type="term" value="P:protein import into nucleus"/>
    <property type="evidence" value="ECO:0007669"/>
    <property type="project" value="TreeGrafter"/>
</dbReference>
<dbReference type="PANTHER" id="PTHR12084">
    <property type="entry name" value="NUCLEAR PORE GLYCOPROTEIN P62-RELATED"/>
    <property type="match status" value="1"/>
</dbReference>
<evidence type="ECO:0000256" key="9">
    <source>
        <dbReference type="SAM" id="Coils"/>
    </source>
</evidence>
<keyword evidence="3" id="KW-0813">Transport</keyword>
<dbReference type="GO" id="GO:0006405">
    <property type="term" value="P:RNA export from nucleus"/>
    <property type="evidence" value="ECO:0007669"/>
    <property type="project" value="TreeGrafter"/>
</dbReference>
<evidence type="ECO:0000256" key="3">
    <source>
        <dbReference type="ARBA" id="ARBA00022448"/>
    </source>
</evidence>
<reference evidence="12" key="1">
    <citation type="submission" date="2022-01" db="EMBL/GenBank/DDBJ databases">
        <authorList>
            <person name="King R."/>
        </authorList>
    </citation>
    <scope>NUCLEOTIDE SEQUENCE</scope>
</reference>
<dbReference type="GO" id="GO:0044613">
    <property type="term" value="C:nuclear pore central transport channel"/>
    <property type="evidence" value="ECO:0007669"/>
    <property type="project" value="TreeGrafter"/>
</dbReference>
<dbReference type="GO" id="GO:0005543">
    <property type="term" value="F:phospholipid binding"/>
    <property type="evidence" value="ECO:0007669"/>
    <property type="project" value="TreeGrafter"/>
</dbReference>
<dbReference type="Gene3D" id="1.20.5.170">
    <property type="match status" value="1"/>
</dbReference>
<keyword evidence="8" id="KW-0539">Nucleus</keyword>
<evidence type="ECO:0000256" key="5">
    <source>
        <dbReference type="ARBA" id="ARBA00022927"/>
    </source>
</evidence>
<evidence type="ECO:0000256" key="10">
    <source>
        <dbReference type="SAM" id="MobiDB-lite"/>
    </source>
</evidence>
<sequence length="407" mass="43070">MSFNFGNTSTPKTAATGFTLPSNPATTSATGLQFNFGGGDTKTEVKPSSTLFSTATSGAPAFGIAPQPATSASAAPSFNFGTPTTQQPTASAFGTAALASLSTPTSSSQFGLTSRTPKDTSGLYGSTTAAAPTPASTGLGFGPAVSTTSSAAPATTGTTPLFGVASTPSTTTLASAPALGLSTTVSSAASTTPSTSLSTTTAPPAYSTSTLTSTGSLTFSQLEDSINKWTIDLEEQGKFFINQAKQLNAWDSLLISNGEKILNLNGSIERVKQQQQQLDQELDFVLAQQKELEELITPLEKELLEIPVTDIDRNQMYQFSEIIDSQLKQMSDDLKEIIEHINESNKSEEVSNPLTQISRIMNAHMNSLQWLDRNTAQIVSHLEQINKMQDSNRRNFPLNHSFNNSLL</sequence>
<dbReference type="Pfam" id="PF05064">
    <property type="entry name" value="Nsp1_C"/>
    <property type="match status" value="1"/>
</dbReference>
<evidence type="ECO:0000313" key="12">
    <source>
        <dbReference type="EMBL" id="CAG9860553.1"/>
    </source>
</evidence>
<comment type="subcellular location">
    <subcellularLocation>
        <location evidence="1">Nucleus</location>
        <location evidence="1">Nuclear pore complex</location>
    </subcellularLocation>
</comment>
<gene>
    <name evidence="12" type="ORF">PHYEVI_LOCUS6905</name>
</gene>
<feature type="region of interest" description="Disordered" evidence="10">
    <location>
        <begin position="103"/>
        <end position="135"/>
    </location>
</feature>
<dbReference type="InterPro" id="IPR007758">
    <property type="entry name" value="Nucleoporin_NSP1_C"/>
</dbReference>
<dbReference type="EMBL" id="OU900096">
    <property type="protein sequence ID" value="CAG9860553.1"/>
    <property type="molecule type" value="Genomic_DNA"/>
</dbReference>
<keyword evidence="13" id="KW-1185">Reference proteome</keyword>
<evidence type="ECO:0000256" key="2">
    <source>
        <dbReference type="ARBA" id="ARBA00005911"/>
    </source>
</evidence>
<accession>A0A9N9XQL0</accession>
<evidence type="ECO:0000313" key="13">
    <source>
        <dbReference type="Proteomes" id="UP001153712"/>
    </source>
</evidence>
<comment type="similarity">
    <text evidence="2">Belongs to the nucleoporin NSP1/NUP62 family.</text>
</comment>
<feature type="compositionally biased region" description="Low complexity" evidence="10">
    <location>
        <begin position="126"/>
        <end position="135"/>
    </location>
</feature>
<dbReference type="AlphaFoldDB" id="A0A9N9XQL0"/>
<feature type="domain" description="Nucleoporin NSP1-like C-terminal" evidence="11">
    <location>
        <begin position="210"/>
        <end position="305"/>
    </location>
</feature>
<evidence type="ECO:0000256" key="7">
    <source>
        <dbReference type="ARBA" id="ARBA00023132"/>
    </source>
</evidence>
<organism evidence="12 13">
    <name type="scientific">Phyllotreta striolata</name>
    <name type="common">Striped flea beetle</name>
    <name type="synonym">Crioceris striolata</name>
    <dbReference type="NCBI Taxonomy" id="444603"/>
    <lineage>
        <taxon>Eukaryota</taxon>
        <taxon>Metazoa</taxon>
        <taxon>Ecdysozoa</taxon>
        <taxon>Arthropoda</taxon>
        <taxon>Hexapoda</taxon>
        <taxon>Insecta</taxon>
        <taxon>Pterygota</taxon>
        <taxon>Neoptera</taxon>
        <taxon>Endopterygota</taxon>
        <taxon>Coleoptera</taxon>
        <taxon>Polyphaga</taxon>
        <taxon>Cucujiformia</taxon>
        <taxon>Chrysomeloidea</taxon>
        <taxon>Chrysomelidae</taxon>
        <taxon>Galerucinae</taxon>
        <taxon>Alticini</taxon>
        <taxon>Phyllotreta</taxon>
    </lineage>
</organism>
<keyword evidence="9" id="KW-0175">Coiled coil</keyword>
<dbReference type="GO" id="GO:0051028">
    <property type="term" value="P:mRNA transport"/>
    <property type="evidence" value="ECO:0007669"/>
    <property type="project" value="UniProtKB-KW"/>
</dbReference>
<keyword evidence="5" id="KW-0653">Protein transport</keyword>
<keyword evidence="6" id="KW-0811">Translocation</keyword>
<name>A0A9N9XQL0_PHYSR</name>
<dbReference type="PANTHER" id="PTHR12084:SF0">
    <property type="entry name" value="NUCLEAR PORE GLYCOPROTEIN P62"/>
    <property type="match status" value="1"/>
</dbReference>
<evidence type="ECO:0000256" key="6">
    <source>
        <dbReference type="ARBA" id="ARBA00023010"/>
    </source>
</evidence>
<dbReference type="FunFam" id="1.20.5.170:FF:000040">
    <property type="entry name" value="Nuclear pore glycoprotein p62"/>
    <property type="match status" value="1"/>
</dbReference>
<protein>
    <recommendedName>
        <fullName evidence="11">Nucleoporin NSP1-like C-terminal domain-containing protein</fullName>
    </recommendedName>
</protein>
<evidence type="ECO:0000256" key="4">
    <source>
        <dbReference type="ARBA" id="ARBA00022816"/>
    </source>
</evidence>
<proteinExistence type="inferred from homology"/>
<dbReference type="InterPro" id="IPR026010">
    <property type="entry name" value="NSP1/NUP62"/>
</dbReference>
<dbReference type="OrthoDB" id="344345at2759"/>
<evidence type="ECO:0000256" key="1">
    <source>
        <dbReference type="ARBA" id="ARBA00004567"/>
    </source>
</evidence>
<evidence type="ECO:0000256" key="8">
    <source>
        <dbReference type="ARBA" id="ARBA00023242"/>
    </source>
</evidence>
<keyword evidence="7" id="KW-0906">Nuclear pore complex</keyword>
<dbReference type="GO" id="GO:0017056">
    <property type="term" value="F:structural constituent of nuclear pore"/>
    <property type="evidence" value="ECO:0007669"/>
    <property type="project" value="InterPro"/>
</dbReference>